<evidence type="ECO:0000313" key="10">
    <source>
        <dbReference type="Proteomes" id="UP000260351"/>
    </source>
</evidence>
<dbReference type="InterPro" id="IPR051263">
    <property type="entry name" value="C-type_cytochrome_biogenesis"/>
</dbReference>
<feature type="domain" description="Cytochrome c-type biogenesis protein H Ig-like" evidence="7">
    <location>
        <begin position="224"/>
        <end position="331"/>
    </location>
</feature>
<gene>
    <name evidence="9" type="ORF">DZC52_03370</name>
</gene>
<feature type="compositionally biased region" description="Polar residues" evidence="5">
    <location>
        <begin position="208"/>
        <end position="224"/>
    </location>
</feature>
<dbReference type="EMBL" id="QUZK01000014">
    <property type="protein sequence ID" value="RFF32046.1"/>
    <property type="molecule type" value="Genomic_DNA"/>
</dbReference>
<dbReference type="GO" id="GO:0017004">
    <property type="term" value="P:cytochrome complex assembly"/>
    <property type="evidence" value="ECO:0007669"/>
    <property type="project" value="UniProtKB-KW"/>
</dbReference>
<evidence type="ECO:0000256" key="2">
    <source>
        <dbReference type="ARBA" id="ARBA00022748"/>
    </source>
</evidence>
<evidence type="ECO:0000256" key="4">
    <source>
        <dbReference type="PROSITE-ProRule" id="PRU00339"/>
    </source>
</evidence>
<evidence type="ECO:0000313" key="9">
    <source>
        <dbReference type="EMBL" id="RFF32046.1"/>
    </source>
</evidence>
<keyword evidence="2" id="KW-0201">Cytochrome c-type biogenesis</keyword>
<dbReference type="InterPro" id="IPR011990">
    <property type="entry name" value="TPR-like_helical_dom_sf"/>
</dbReference>
<feature type="region of interest" description="Disordered" evidence="5">
    <location>
        <begin position="203"/>
        <end position="224"/>
    </location>
</feature>
<sequence>MSNPVFLLSAAGAVLLALAFVVVPLLRGRNQAVLLATILFVPAATLAIYFFVGTPNGIDPDTGETGQIRSAVTDLAERAMREPDNAEHWARLGLAYKSLEEFGSAEHAFRRALYIDPEAGFLKAELGETLLYASGERQLPDEARRLLSEAADGGNQKALWLLGLDAFQRDAFPTAVERFERLLAVLPPDSNVRDTVEQYLATARAGGSRQTTNSGPQETSGPTLSLSVGIAESLATRLEGGETVFVAVRRAAGGPPLAVRRLRANQLPVELTIDDGDAMMAGSGLSSADSIVVVARVSFSGDATPQSGDFEGRTDILPVNATNMNAEVTIDQVL</sequence>
<organism evidence="9 10">
    <name type="scientific">Wenzhouxiangella sediminis</name>
    <dbReference type="NCBI Taxonomy" id="1792836"/>
    <lineage>
        <taxon>Bacteria</taxon>
        <taxon>Pseudomonadati</taxon>
        <taxon>Pseudomonadota</taxon>
        <taxon>Gammaproteobacteria</taxon>
        <taxon>Chromatiales</taxon>
        <taxon>Wenzhouxiangellaceae</taxon>
        <taxon>Wenzhouxiangella</taxon>
    </lineage>
</organism>
<dbReference type="Proteomes" id="UP000260351">
    <property type="component" value="Unassembled WGS sequence"/>
</dbReference>
<evidence type="ECO:0000256" key="5">
    <source>
        <dbReference type="SAM" id="MobiDB-lite"/>
    </source>
</evidence>
<evidence type="ECO:0000256" key="1">
    <source>
        <dbReference type="ARBA" id="ARBA00022737"/>
    </source>
</evidence>
<evidence type="ECO:0000259" key="8">
    <source>
        <dbReference type="Pfam" id="PF23914"/>
    </source>
</evidence>
<dbReference type="Pfam" id="PF23892">
    <property type="entry name" value="Ig_CycH"/>
    <property type="match status" value="1"/>
</dbReference>
<dbReference type="PROSITE" id="PS50005">
    <property type="entry name" value="TPR"/>
    <property type="match status" value="1"/>
</dbReference>
<feature type="repeat" description="TPR" evidence="4">
    <location>
        <begin position="86"/>
        <end position="119"/>
    </location>
</feature>
<dbReference type="PANTHER" id="PTHR47870">
    <property type="entry name" value="CYTOCHROME C-TYPE BIOGENESIS PROTEIN CCMH"/>
    <property type="match status" value="1"/>
</dbReference>
<evidence type="ECO:0000259" key="7">
    <source>
        <dbReference type="Pfam" id="PF23892"/>
    </source>
</evidence>
<dbReference type="InterPro" id="IPR056413">
    <property type="entry name" value="TPR_CcmH_CycH"/>
</dbReference>
<keyword evidence="3 4" id="KW-0802">TPR repeat</keyword>
<dbReference type="Gene3D" id="1.25.40.10">
    <property type="entry name" value="Tetratricopeptide repeat domain"/>
    <property type="match status" value="1"/>
</dbReference>
<feature type="transmembrane region" description="Helical" evidence="6">
    <location>
        <begin position="33"/>
        <end position="52"/>
    </location>
</feature>
<evidence type="ECO:0000256" key="6">
    <source>
        <dbReference type="SAM" id="Phobius"/>
    </source>
</evidence>
<feature type="transmembrane region" description="Helical" evidence="6">
    <location>
        <begin position="6"/>
        <end position="26"/>
    </location>
</feature>
<dbReference type="RefSeq" id="WP_116649705.1">
    <property type="nucleotide sequence ID" value="NZ_QUZK01000014.1"/>
</dbReference>
<protein>
    <submittedName>
        <fullName evidence="9">Uncharacterized protein</fullName>
    </submittedName>
</protein>
<name>A0A3E1KBR8_9GAMM</name>
<dbReference type="InterPro" id="IPR056412">
    <property type="entry name" value="Ig_CycH"/>
</dbReference>
<reference evidence="9 10" key="1">
    <citation type="submission" date="2018-08" db="EMBL/GenBank/DDBJ databases">
        <title>Wenzhouxiangella salilacus sp. nov., a novel bacterium isolated from a saline lake in Xinjiang Province, China.</title>
        <authorList>
            <person name="Han S."/>
        </authorList>
    </citation>
    <scope>NUCLEOTIDE SEQUENCE [LARGE SCALE GENOMIC DNA]</scope>
    <source>
        <strain evidence="9 10">XDB06</strain>
    </source>
</reference>
<dbReference type="SMART" id="SM00028">
    <property type="entry name" value="TPR"/>
    <property type="match status" value="1"/>
</dbReference>
<proteinExistence type="predicted"/>
<dbReference type="Pfam" id="PF23914">
    <property type="entry name" value="TPR_CcmH_CycH"/>
    <property type="match status" value="1"/>
</dbReference>
<accession>A0A3E1KBR8</accession>
<keyword evidence="6" id="KW-0812">Transmembrane</keyword>
<keyword evidence="6" id="KW-0472">Membrane</keyword>
<comment type="caution">
    <text evidence="9">The sequence shown here is derived from an EMBL/GenBank/DDBJ whole genome shotgun (WGS) entry which is preliminary data.</text>
</comment>
<feature type="domain" description="Cytochrome c-type biogenesis protein H TPR" evidence="8">
    <location>
        <begin position="79"/>
        <end position="191"/>
    </location>
</feature>
<dbReference type="AlphaFoldDB" id="A0A3E1KBR8"/>
<keyword evidence="6" id="KW-1133">Transmembrane helix</keyword>
<dbReference type="InterPro" id="IPR019734">
    <property type="entry name" value="TPR_rpt"/>
</dbReference>
<evidence type="ECO:0000256" key="3">
    <source>
        <dbReference type="ARBA" id="ARBA00022803"/>
    </source>
</evidence>
<keyword evidence="10" id="KW-1185">Reference proteome</keyword>
<dbReference type="SUPFAM" id="SSF48452">
    <property type="entry name" value="TPR-like"/>
    <property type="match status" value="1"/>
</dbReference>
<dbReference type="PANTHER" id="PTHR47870:SF1">
    <property type="entry name" value="CYTOCHROME C-TYPE BIOGENESIS PROTEIN CCMH"/>
    <property type="match status" value="1"/>
</dbReference>
<keyword evidence="1" id="KW-0677">Repeat</keyword>
<dbReference type="OrthoDB" id="9776053at2"/>